<feature type="domain" description="Glycosyl hydrolase family 13 catalytic" evidence="3">
    <location>
        <begin position="59"/>
        <end position="429"/>
    </location>
</feature>
<dbReference type="Pfam" id="PF00128">
    <property type="entry name" value="Alpha-amylase"/>
    <property type="match status" value="1"/>
</dbReference>
<name>A0ABV8UA83_9PROT</name>
<protein>
    <submittedName>
        <fullName evidence="4">Glycoside hydrolase family 13 protein</fullName>
    </submittedName>
</protein>
<evidence type="ECO:0000313" key="4">
    <source>
        <dbReference type="EMBL" id="MFC4347599.1"/>
    </source>
</evidence>
<evidence type="ECO:0000259" key="3">
    <source>
        <dbReference type="SMART" id="SM00642"/>
    </source>
</evidence>
<dbReference type="PANTHER" id="PTHR10357:SF210">
    <property type="entry name" value="MALTODEXTRIN GLUCOSIDASE"/>
    <property type="match status" value="1"/>
</dbReference>
<dbReference type="CDD" id="cd11338">
    <property type="entry name" value="AmyAc_CMD"/>
    <property type="match status" value="1"/>
</dbReference>
<proteinExistence type="predicted"/>
<sequence length="535" mass="60519">MRAMIFTGAIAAFLAGAPTTAEDAVHFDKARYQTPSDKTLTAVMAAREADWRNGAIVYQVIVDRFAPSKSLDAKRHLYAPPRTLQAWYDLPKPGHPVEGADNWSHELAFWGGDLESLMGELDYIQGIGVDVLYLNPIHLARTNHKYDALDYHRISPEYGTREDVKALAGALHDRGMKLVLDGVFNHMGNKAPIFREALKDANSPYRDWFFISDAYKDGYRSWIDAPALPELKLENPEVQDYIYRSDTSVVRSYLRDGIDGWRLDVAFDVGPEALAELRTSAREEKKQALIVGEIWSYPDGWTQSLDGILNFPARRIIESLVDGRVNGPAAGRMLAQMAEDTGMDGLLKSWLLLDNHDTKRLMDMMPEPWQRDMAQVLQFTLPGSPNLYYGTELGMRGGEDPENRAPMRWDLATGDNEVLKRTQELITLHKEERALRIGNFRVIDSEKLLAFERYTDRALETVFVIANPGDTAVTETLMIRNWKMMNGTPVVNALIGKRVAEIRSSLMDISIDAHSVLVLKPKDFDNDWSPYERVQ</sequence>
<dbReference type="RefSeq" id="WP_197421364.1">
    <property type="nucleotide sequence ID" value="NZ_JBHSCR010000003.1"/>
</dbReference>
<organism evidence="4 5">
    <name type="scientific">Kordiimonas lipolytica</name>
    <dbReference type="NCBI Taxonomy" id="1662421"/>
    <lineage>
        <taxon>Bacteria</taxon>
        <taxon>Pseudomonadati</taxon>
        <taxon>Pseudomonadota</taxon>
        <taxon>Alphaproteobacteria</taxon>
        <taxon>Kordiimonadales</taxon>
        <taxon>Kordiimonadaceae</taxon>
        <taxon>Kordiimonas</taxon>
    </lineage>
</organism>
<keyword evidence="5" id="KW-1185">Reference proteome</keyword>
<dbReference type="Gene3D" id="2.60.40.1180">
    <property type="entry name" value="Golgi alpha-mannosidase II"/>
    <property type="match status" value="1"/>
</dbReference>
<dbReference type="InterPro" id="IPR017853">
    <property type="entry name" value="GH"/>
</dbReference>
<comment type="caution">
    <text evidence="4">The sequence shown here is derived from an EMBL/GenBank/DDBJ whole genome shotgun (WGS) entry which is preliminary data.</text>
</comment>
<evidence type="ECO:0000256" key="2">
    <source>
        <dbReference type="ARBA" id="ARBA00023295"/>
    </source>
</evidence>
<dbReference type="PANTHER" id="PTHR10357">
    <property type="entry name" value="ALPHA-AMYLASE FAMILY MEMBER"/>
    <property type="match status" value="1"/>
</dbReference>
<keyword evidence="1 4" id="KW-0378">Hydrolase</keyword>
<keyword evidence="2" id="KW-0326">Glycosidase</keyword>
<dbReference type="InterPro" id="IPR006047">
    <property type="entry name" value="GH13_cat_dom"/>
</dbReference>
<dbReference type="Proteomes" id="UP001595776">
    <property type="component" value="Unassembled WGS sequence"/>
</dbReference>
<gene>
    <name evidence="4" type="ORF">ACFO5Q_07045</name>
</gene>
<dbReference type="InterPro" id="IPR013780">
    <property type="entry name" value="Glyco_hydro_b"/>
</dbReference>
<dbReference type="SMART" id="SM00642">
    <property type="entry name" value="Aamy"/>
    <property type="match status" value="1"/>
</dbReference>
<evidence type="ECO:0000313" key="5">
    <source>
        <dbReference type="Proteomes" id="UP001595776"/>
    </source>
</evidence>
<accession>A0ABV8UA83</accession>
<dbReference type="Gene3D" id="3.20.20.80">
    <property type="entry name" value="Glycosidases"/>
    <property type="match status" value="1"/>
</dbReference>
<evidence type="ECO:0000256" key="1">
    <source>
        <dbReference type="ARBA" id="ARBA00022801"/>
    </source>
</evidence>
<reference evidence="5" key="1">
    <citation type="journal article" date="2019" name="Int. J. Syst. Evol. Microbiol.">
        <title>The Global Catalogue of Microorganisms (GCM) 10K type strain sequencing project: providing services to taxonomists for standard genome sequencing and annotation.</title>
        <authorList>
            <consortium name="The Broad Institute Genomics Platform"/>
            <consortium name="The Broad Institute Genome Sequencing Center for Infectious Disease"/>
            <person name="Wu L."/>
            <person name="Ma J."/>
        </authorList>
    </citation>
    <scope>NUCLEOTIDE SEQUENCE [LARGE SCALE GENOMIC DNA]</scope>
    <source>
        <strain evidence="5">CGMCC 1.15304</strain>
    </source>
</reference>
<dbReference type="EMBL" id="JBHSCR010000003">
    <property type="protein sequence ID" value="MFC4347599.1"/>
    <property type="molecule type" value="Genomic_DNA"/>
</dbReference>
<dbReference type="GO" id="GO:0016787">
    <property type="term" value="F:hydrolase activity"/>
    <property type="evidence" value="ECO:0007669"/>
    <property type="project" value="UniProtKB-KW"/>
</dbReference>
<dbReference type="SUPFAM" id="SSF51445">
    <property type="entry name" value="(Trans)glycosidases"/>
    <property type="match status" value="1"/>
</dbReference>